<dbReference type="PROSITE" id="PS51755">
    <property type="entry name" value="OMPR_PHOB"/>
    <property type="match status" value="1"/>
</dbReference>
<organism evidence="7 8">
    <name type="scientific">Pseudokineococcus basanitobsidens</name>
    <dbReference type="NCBI Taxonomy" id="1926649"/>
    <lineage>
        <taxon>Bacteria</taxon>
        <taxon>Bacillati</taxon>
        <taxon>Actinomycetota</taxon>
        <taxon>Actinomycetes</taxon>
        <taxon>Kineosporiales</taxon>
        <taxon>Kineosporiaceae</taxon>
        <taxon>Pseudokineococcus</taxon>
    </lineage>
</organism>
<reference evidence="7 8" key="1">
    <citation type="journal article" date="2017" name="Int. J. Syst. Evol. Microbiol.">
        <title>Pseudokineococcus basanitobsidens sp. nov., isolated from volcanic rock.</title>
        <authorList>
            <person name="Lee D.W."/>
            <person name="Park M.Y."/>
            <person name="Kim J.J."/>
            <person name="Kim B.S."/>
        </authorList>
    </citation>
    <scope>NUCLEOTIDE SEQUENCE [LARGE SCALE GENOMIC DNA]</scope>
    <source>
        <strain evidence="7 8">DSM 103726</strain>
    </source>
</reference>
<dbReference type="InterPro" id="IPR016032">
    <property type="entry name" value="Sig_transdc_resp-reg_C-effctor"/>
</dbReference>
<dbReference type="SMART" id="SM00862">
    <property type="entry name" value="Trans_reg_C"/>
    <property type="match status" value="1"/>
</dbReference>
<dbReference type="Gene3D" id="1.10.10.10">
    <property type="entry name" value="Winged helix-like DNA-binding domain superfamily/Winged helix DNA-binding domain"/>
    <property type="match status" value="1"/>
</dbReference>
<evidence type="ECO:0000313" key="7">
    <source>
        <dbReference type="EMBL" id="MEJ5943889.1"/>
    </source>
</evidence>
<feature type="domain" description="OmpR/PhoB-type" evidence="6">
    <location>
        <begin position="124"/>
        <end position="226"/>
    </location>
</feature>
<dbReference type="InterPro" id="IPR011006">
    <property type="entry name" value="CheY-like_superfamily"/>
</dbReference>
<dbReference type="InterPro" id="IPR036388">
    <property type="entry name" value="WH-like_DNA-bd_sf"/>
</dbReference>
<protein>
    <submittedName>
        <fullName evidence="7">Response regulator transcription factor</fullName>
    </submittedName>
</protein>
<evidence type="ECO:0000256" key="3">
    <source>
        <dbReference type="PROSITE-ProRule" id="PRU01091"/>
    </source>
</evidence>
<dbReference type="PROSITE" id="PS50110">
    <property type="entry name" value="RESPONSE_REGULATORY"/>
    <property type="match status" value="1"/>
</dbReference>
<feature type="domain" description="Response regulatory" evidence="5">
    <location>
        <begin position="5"/>
        <end position="122"/>
    </location>
</feature>
<dbReference type="SUPFAM" id="SSF52172">
    <property type="entry name" value="CheY-like"/>
    <property type="match status" value="1"/>
</dbReference>
<dbReference type="EMBL" id="JBBIAA010000001">
    <property type="protein sequence ID" value="MEJ5943889.1"/>
    <property type="molecule type" value="Genomic_DNA"/>
</dbReference>
<dbReference type="PANTHER" id="PTHR48111">
    <property type="entry name" value="REGULATOR OF RPOS"/>
    <property type="match status" value="1"/>
</dbReference>
<evidence type="ECO:0000256" key="1">
    <source>
        <dbReference type="ARBA" id="ARBA00023125"/>
    </source>
</evidence>
<comment type="caution">
    <text evidence="7">The sequence shown here is derived from an EMBL/GenBank/DDBJ whole genome shotgun (WGS) entry which is preliminary data.</text>
</comment>
<dbReference type="InterPro" id="IPR039420">
    <property type="entry name" value="WalR-like"/>
</dbReference>
<dbReference type="SUPFAM" id="SSF46894">
    <property type="entry name" value="C-terminal effector domain of the bipartite response regulators"/>
    <property type="match status" value="1"/>
</dbReference>
<dbReference type="RefSeq" id="WP_339573280.1">
    <property type="nucleotide sequence ID" value="NZ_JBBIAA010000001.1"/>
</dbReference>
<dbReference type="InterPro" id="IPR001867">
    <property type="entry name" value="OmpR/PhoB-type_DNA-bd"/>
</dbReference>
<feature type="modified residue" description="4-aspartylphosphate" evidence="2">
    <location>
        <position position="57"/>
    </location>
</feature>
<proteinExistence type="predicted"/>
<dbReference type="Pfam" id="PF00072">
    <property type="entry name" value="Response_reg"/>
    <property type="match status" value="1"/>
</dbReference>
<dbReference type="Pfam" id="PF00486">
    <property type="entry name" value="Trans_reg_C"/>
    <property type="match status" value="1"/>
</dbReference>
<evidence type="ECO:0000256" key="4">
    <source>
        <dbReference type="SAM" id="MobiDB-lite"/>
    </source>
</evidence>
<dbReference type="Proteomes" id="UP001387100">
    <property type="component" value="Unassembled WGS sequence"/>
</dbReference>
<gene>
    <name evidence="7" type="ORF">WDZ17_01090</name>
</gene>
<dbReference type="PANTHER" id="PTHR48111:SF37">
    <property type="entry name" value="RESPONSE REGULATOR PROTEIN CARR"/>
    <property type="match status" value="1"/>
</dbReference>
<sequence>MDGARVLLVEDDRVLRPALARSLREVGAVVATAATGGEALRALGAGPLAPFDVVVLDIGLPDSDGRDVCQALRARGMEVPVLFLTARDGKHDLLSGYAAGGDEYLAKPFHAGELLARLGALVRRSTPRRPPEPTGLALDPATHALSGPDGSQPLTPTEYRLLAALLAAAGQVVRRRDLVRAGWPDGAHVADNTLDQYLARLRRRTAAAGGGATITTVHGVGYRVDGVAGLDGVGAGG</sequence>
<evidence type="ECO:0000256" key="2">
    <source>
        <dbReference type="PROSITE-ProRule" id="PRU00169"/>
    </source>
</evidence>
<feature type="region of interest" description="Disordered" evidence="4">
    <location>
        <begin position="124"/>
        <end position="151"/>
    </location>
</feature>
<dbReference type="Gene3D" id="3.40.50.2300">
    <property type="match status" value="1"/>
</dbReference>
<dbReference type="SMART" id="SM00448">
    <property type="entry name" value="REC"/>
    <property type="match status" value="1"/>
</dbReference>
<accession>A0ABU8RFN1</accession>
<feature type="DNA-binding region" description="OmpR/PhoB-type" evidence="3">
    <location>
        <begin position="124"/>
        <end position="226"/>
    </location>
</feature>
<keyword evidence="1 3" id="KW-0238">DNA-binding</keyword>
<evidence type="ECO:0000259" key="6">
    <source>
        <dbReference type="PROSITE" id="PS51755"/>
    </source>
</evidence>
<keyword evidence="8" id="KW-1185">Reference proteome</keyword>
<keyword evidence="2" id="KW-0597">Phosphoprotein</keyword>
<evidence type="ECO:0000259" key="5">
    <source>
        <dbReference type="PROSITE" id="PS50110"/>
    </source>
</evidence>
<evidence type="ECO:0000313" key="8">
    <source>
        <dbReference type="Proteomes" id="UP001387100"/>
    </source>
</evidence>
<dbReference type="InterPro" id="IPR001789">
    <property type="entry name" value="Sig_transdc_resp-reg_receiver"/>
</dbReference>
<name>A0ABU8RFN1_9ACTN</name>